<dbReference type="EMBL" id="KQ996404">
    <property type="protein sequence ID" value="KZV45285.1"/>
    <property type="molecule type" value="Genomic_DNA"/>
</dbReference>
<proteinExistence type="predicted"/>
<dbReference type="Proteomes" id="UP000250235">
    <property type="component" value="Unassembled WGS sequence"/>
</dbReference>
<name>A0A2Z7CF14_9LAMI</name>
<protein>
    <submittedName>
        <fullName evidence="2">Uncharacterized protein</fullName>
    </submittedName>
</protein>
<evidence type="ECO:0000256" key="1">
    <source>
        <dbReference type="SAM" id="Phobius"/>
    </source>
</evidence>
<evidence type="ECO:0000313" key="3">
    <source>
        <dbReference type="Proteomes" id="UP000250235"/>
    </source>
</evidence>
<organism evidence="2 3">
    <name type="scientific">Dorcoceras hygrometricum</name>
    <dbReference type="NCBI Taxonomy" id="472368"/>
    <lineage>
        <taxon>Eukaryota</taxon>
        <taxon>Viridiplantae</taxon>
        <taxon>Streptophyta</taxon>
        <taxon>Embryophyta</taxon>
        <taxon>Tracheophyta</taxon>
        <taxon>Spermatophyta</taxon>
        <taxon>Magnoliopsida</taxon>
        <taxon>eudicotyledons</taxon>
        <taxon>Gunneridae</taxon>
        <taxon>Pentapetalae</taxon>
        <taxon>asterids</taxon>
        <taxon>lamiids</taxon>
        <taxon>Lamiales</taxon>
        <taxon>Gesneriaceae</taxon>
        <taxon>Didymocarpoideae</taxon>
        <taxon>Trichosporeae</taxon>
        <taxon>Loxocarpinae</taxon>
        <taxon>Dorcoceras</taxon>
    </lineage>
</organism>
<sequence>MVLGDQLVADLMTYAARRRFVKSLRHRFDLCCLRFQQLVSLHLLVVFVCWCLLVLSVDVSNQLLRDVFKEDLVFDFEHQIPYLAKYFPRLCSSLRTLGRTSFLSDEIFVPSLGLSFHLVSCIAVVDSYQDARASGNTALSSPCWDRYPPCAEWLTTTVHGRGNDMLSCLMHLVFGCCITASGSLPHCEHTPWPLLLQILGAVLEFLSSIVGNPGFTAGRGFNPAGGAPGGG</sequence>
<gene>
    <name evidence="2" type="ORF">F511_06803</name>
</gene>
<keyword evidence="1" id="KW-0812">Transmembrane</keyword>
<dbReference type="AlphaFoldDB" id="A0A2Z7CF14"/>
<reference evidence="2 3" key="1">
    <citation type="journal article" date="2015" name="Proc. Natl. Acad. Sci. U.S.A.">
        <title>The resurrection genome of Boea hygrometrica: A blueprint for survival of dehydration.</title>
        <authorList>
            <person name="Xiao L."/>
            <person name="Yang G."/>
            <person name="Zhang L."/>
            <person name="Yang X."/>
            <person name="Zhao S."/>
            <person name="Ji Z."/>
            <person name="Zhou Q."/>
            <person name="Hu M."/>
            <person name="Wang Y."/>
            <person name="Chen M."/>
            <person name="Xu Y."/>
            <person name="Jin H."/>
            <person name="Xiao X."/>
            <person name="Hu G."/>
            <person name="Bao F."/>
            <person name="Hu Y."/>
            <person name="Wan P."/>
            <person name="Li L."/>
            <person name="Deng X."/>
            <person name="Kuang T."/>
            <person name="Xiang C."/>
            <person name="Zhu J.K."/>
            <person name="Oliver M.J."/>
            <person name="He Y."/>
        </authorList>
    </citation>
    <scope>NUCLEOTIDE SEQUENCE [LARGE SCALE GENOMIC DNA]</scope>
    <source>
        <strain evidence="3">cv. XS01</strain>
    </source>
</reference>
<keyword evidence="1" id="KW-1133">Transmembrane helix</keyword>
<evidence type="ECO:0000313" key="2">
    <source>
        <dbReference type="EMBL" id="KZV45285.1"/>
    </source>
</evidence>
<feature type="transmembrane region" description="Helical" evidence="1">
    <location>
        <begin position="35"/>
        <end position="57"/>
    </location>
</feature>
<keyword evidence="3" id="KW-1185">Reference proteome</keyword>
<accession>A0A2Z7CF14</accession>
<keyword evidence="1" id="KW-0472">Membrane</keyword>